<feature type="transmembrane region" description="Helical" evidence="2">
    <location>
        <begin position="110"/>
        <end position="132"/>
    </location>
</feature>
<dbReference type="Proteomes" id="UP000245697">
    <property type="component" value="Unassembled WGS sequence"/>
</dbReference>
<accession>A0A316F822</accession>
<gene>
    <name evidence="3" type="ORF">BC793_1182</name>
</gene>
<feature type="compositionally biased region" description="Basic residues" evidence="1">
    <location>
        <begin position="1"/>
        <end position="18"/>
    </location>
</feature>
<feature type="transmembrane region" description="Helical" evidence="2">
    <location>
        <begin position="79"/>
        <end position="103"/>
    </location>
</feature>
<evidence type="ECO:0000256" key="2">
    <source>
        <dbReference type="SAM" id="Phobius"/>
    </source>
</evidence>
<sequence length="199" mass="21034">MSRPARRQQRRTKTRPSRGRGITPTAPPEPPPGPSPGRIALGALVWLVGSVAYFLLFAVRETTARAWVDGARLLTGGQPAGMAVAGWLTIFAVFGLIWAVVLLRKRVHRAWLYTLGVAAVALSPTAVALFPLEGYRIVHLISGPGGSAFVHGMRWAAPAGFVPAIVVPFALLKKTPPVPTAVIAGLFVLLTLLAAPLTA</sequence>
<dbReference type="AlphaFoldDB" id="A0A316F822"/>
<protein>
    <submittedName>
        <fullName evidence="3">Uncharacterized protein</fullName>
    </submittedName>
</protein>
<evidence type="ECO:0000313" key="3">
    <source>
        <dbReference type="EMBL" id="PWK40773.1"/>
    </source>
</evidence>
<evidence type="ECO:0000313" key="4">
    <source>
        <dbReference type="Proteomes" id="UP000245697"/>
    </source>
</evidence>
<dbReference type="OrthoDB" id="3297072at2"/>
<name>A0A316F822_9ACTN</name>
<keyword evidence="2" id="KW-0812">Transmembrane</keyword>
<dbReference type="RefSeq" id="WP_109599431.1">
    <property type="nucleotide sequence ID" value="NZ_BONA01000059.1"/>
</dbReference>
<reference evidence="3 4" key="1">
    <citation type="submission" date="2018-05" db="EMBL/GenBank/DDBJ databases">
        <title>Genomic Encyclopedia of Archaeal and Bacterial Type Strains, Phase II (KMG-II): from individual species to whole genera.</title>
        <authorList>
            <person name="Goeker M."/>
        </authorList>
    </citation>
    <scope>NUCLEOTIDE SEQUENCE [LARGE SCALE GENOMIC DNA]</scope>
    <source>
        <strain evidence="3 4">DSM 45184</strain>
    </source>
</reference>
<feature type="region of interest" description="Disordered" evidence="1">
    <location>
        <begin position="1"/>
        <end position="34"/>
    </location>
</feature>
<feature type="compositionally biased region" description="Pro residues" evidence="1">
    <location>
        <begin position="25"/>
        <end position="34"/>
    </location>
</feature>
<comment type="caution">
    <text evidence="3">The sequence shown here is derived from an EMBL/GenBank/DDBJ whole genome shotgun (WGS) entry which is preliminary data.</text>
</comment>
<feature type="transmembrane region" description="Helical" evidence="2">
    <location>
        <begin position="152"/>
        <end position="171"/>
    </location>
</feature>
<keyword evidence="2" id="KW-1133">Transmembrane helix</keyword>
<evidence type="ECO:0000256" key="1">
    <source>
        <dbReference type="SAM" id="MobiDB-lite"/>
    </source>
</evidence>
<keyword evidence="2" id="KW-0472">Membrane</keyword>
<keyword evidence="4" id="KW-1185">Reference proteome</keyword>
<proteinExistence type="predicted"/>
<feature type="transmembrane region" description="Helical" evidence="2">
    <location>
        <begin position="178"/>
        <end position="197"/>
    </location>
</feature>
<organism evidence="3 4">
    <name type="scientific">Actinoplanes xinjiangensis</name>
    <dbReference type="NCBI Taxonomy" id="512350"/>
    <lineage>
        <taxon>Bacteria</taxon>
        <taxon>Bacillati</taxon>
        <taxon>Actinomycetota</taxon>
        <taxon>Actinomycetes</taxon>
        <taxon>Micromonosporales</taxon>
        <taxon>Micromonosporaceae</taxon>
        <taxon>Actinoplanes</taxon>
    </lineage>
</organism>
<dbReference type="EMBL" id="QGGR01000018">
    <property type="protein sequence ID" value="PWK40773.1"/>
    <property type="molecule type" value="Genomic_DNA"/>
</dbReference>
<feature type="transmembrane region" description="Helical" evidence="2">
    <location>
        <begin position="39"/>
        <end position="59"/>
    </location>
</feature>